<dbReference type="PANTHER" id="PTHR13778">
    <property type="entry name" value="GLYCOSYLTRANSFERASE 8 DOMAIN-CONTAINING PROTEIN"/>
    <property type="match status" value="1"/>
</dbReference>
<gene>
    <name evidence="9" type="ORF">RJ640_022064</name>
</gene>
<keyword evidence="4" id="KW-0328">Glycosyltransferase</keyword>
<sequence>MPLQCLYSDMHETILDFVDTASVIAAGTEEGPPRSGGWGLRGWAKGMEDWAVGAVLGAGRRQPSLKEGDDRAWSLGLADSREEPIMVLPGSIAAVAFLLITLSAPLICLGIRSYPARTELGSDGSFGFAEAPEYRNGVDCPVVNGGSGKGVGTTSCDASLVHVAMTLDSEYLRGSMAAVHSVLRHTSCPENLFFHLIAAEFDPVSPRVLTQLVRSTFPSLSFKVYIFREDTVLNLISSSIRTALENPLNYARNYLGDILDPCVDRVIYLDSDIVLVDDIYKLWNTALTGSRVIGAPEYCHANFTKYFTDGFWSDPVMSRVFGSKSKRPCYFNTGVMVMDLTKWREGNYRRKIENWMELQRKRRIYELGSLPPFLLVFGGNIEPIDHRWNQHGLGGDNVVAPRTSQLAALERQGEAVGQAGREAAMSVEDAHQKAMQAARKLSNDLTELKMLRMEREDTQRLKQGKPTPEDPTMKRLSEMENALRKASGQVDRANAAVRRLETENAEIRAEMEASKLSIRIRLEVSHNSLENTHGLVFASLDLLFRSIALGVTSTFAKRDQLDASNPSPSTISEPLIAAGKILGMRLSQSRTKALNILAAGIEDVTSIPQVMATMMIDANDEKNLELKPQN</sequence>
<dbReference type="Proteomes" id="UP001187471">
    <property type="component" value="Unassembled WGS sequence"/>
</dbReference>
<dbReference type="GO" id="GO:0005794">
    <property type="term" value="C:Golgi apparatus"/>
    <property type="evidence" value="ECO:0007669"/>
    <property type="project" value="TreeGrafter"/>
</dbReference>
<dbReference type="InterPro" id="IPR050748">
    <property type="entry name" value="Glycosyltrans_8_dom-fam"/>
</dbReference>
<evidence type="ECO:0000256" key="4">
    <source>
        <dbReference type="ARBA" id="ARBA00022676"/>
    </source>
</evidence>
<evidence type="ECO:0000256" key="3">
    <source>
        <dbReference type="ARBA" id="ARBA00006351"/>
    </source>
</evidence>
<comment type="similarity">
    <text evidence="3 6">Belongs to the glycosyltransferase 8 family.</text>
</comment>
<feature type="coiled-coil region" evidence="7">
    <location>
        <begin position="476"/>
        <end position="517"/>
    </location>
</feature>
<comment type="subcellular location">
    <subcellularLocation>
        <location evidence="1">Membrane</location>
        <topology evidence="1">Single-pass type II membrane protein</topology>
    </subcellularLocation>
</comment>
<proteinExistence type="inferred from homology"/>
<evidence type="ECO:0000256" key="5">
    <source>
        <dbReference type="ARBA" id="ARBA00022679"/>
    </source>
</evidence>
<reference evidence="9" key="1">
    <citation type="submission" date="2022-12" db="EMBL/GenBank/DDBJ databases">
        <title>Draft genome assemblies for two species of Escallonia (Escalloniales).</title>
        <authorList>
            <person name="Chanderbali A."/>
            <person name="Dervinis C."/>
            <person name="Anghel I."/>
            <person name="Soltis D."/>
            <person name="Soltis P."/>
            <person name="Zapata F."/>
        </authorList>
    </citation>
    <scope>NUCLEOTIDE SEQUENCE</scope>
    <source>
        <strain evidence="9">UCBG92.1500</strain>
        <tissue evidence="9">Leaf</tissue>
    </source>
</reference>
<dbReference type="SUPFAM" id="SSF53448">
    <property type="entry name" value="Nucleotide-diphospho-sugar transferases"/>
    <property type="match status" value="1"/>
</dbReference>
<accession>A0AA88UAQ4</accession>
<evidence type="ECO:0000256" key="2">
    <source>
        <dbReference type="ARBA" id="ARBA00004877"/>
    </source>
</evidence>
<evidence type="ECO:0000256" key="8">
    <source>
        <dbReference type="SAM" id="MobiDB-lite"/>
    </source>
</evidence>
<dbReference type="Gene3D" id="3.90.550.10">
    <property type="entry name" value="Spore Coat Polysaccharide Biosynthesis Protein SpsA, Chain A"/>
    <property type="match status" value="1"/>
</dbReference>
<organism evidence="9 10">
    <name type="scientific">Escallonia rubra</name>
    <dbReference type="NCBI Taxonomy" id="112253"/>
    <lineage>
        <taxon>Eukaryota</taxon>
        <taxon>Viridiplantae</taxon>
        <taxon>Streptophyta</taxon>
        <taxon>Embryophyta</taxon>
        <taxon>Tracheophyta</taxon>
        <taxon>Spermatophyta</taxon>
        <taxon>Magnoliopsida</taxon>
        <taxon>eudicotyledons</taxon>
        <taxon>Gunneridae</taxon>
        <taxon>Pentapetalae</taxon>
        <taxon>asterids</taxon>
        <taxon>campanulids</taxon>
        <taxon>Escalloniales</taxon>
        <taxon>Escalloniaceae</taxon>
        <taxon>Escallonia</taxon>
    </lineage>
</organism>
<evidence type="ECO:0000256" key="1">
    <source>
        <dbReference type="ARBA" id="ARBA00004606"/>
    </source>
</evidence>
<dbReference type="EC" id="2.4.1.-" evidence="6"/>
<dbReference type="AlphaFoldDB" id="A0AA88UAQ4"/>
<keyword evidence="10" id="KW-1185">Reference proteome</keyword>
<dbReference type="GO" id="GO:0016757">
    <property type="term" value="F:glycosyltransferase activity"/>
    <property type="evidence" value="ECO:0007669"/>
    <property type="project" value="UniProtKB-KW"/>
</dbReference>
<evidence type="ECO:0000256" key="7">
    <source>
        <dbReference type="SAM" id="Coils"/>
    </source>
</evidence>
<evidence type="ECO:0000313" key="9">
    <source>
        <dbReference type="EMBL" id="KAK2975061.1"/>
    </source>
</evidence>
<comment type="pathway">
    <text evidence="2">Glycan metabolism; pectin biosynthesis.</text>
</comment>
<protein>
    <recommendedName>
        <fullName evidence="6">Hexosyltransferase</fullName>
        <ecNumber evidence="6">2.4.1.-</ecNumber>
    </recommendedName>
</protein>
<evidence type="ECO:0000313" key="10">
    <source>
        <dbReference type="Proteomes" id="UP001187471"/>
    </source>
</evidence>
<dbReference type="Pfam" id="PF01501">
    <property type="entry name" value="Glyco_transf_8"/>
    <property type="match status" value="1"/>
</dbReference>
<dbReference type="PANTHER" id="PTHR13778:SF40">
    <property type="entry name" value="GALACTURONOSYLTRANSFERASE-LIKE 9-RELATED"/>
    <property type="match status" value="1"/>
</dbReference>
<dbReference type="InterPro" id="IPR002495">
    <property type="entry name" value="Glyco_trans_8"/>
</dbReference>
<keyword evidence="5" id="KW-0808">Transferase</keyword>
<evidence type="ECO:0000256" key="6">
    <source>
        <dbReference type="RuleBase" id="RU362027"/>
    </source>
</evidence>
<feature type="region of interest" description="Disordered" evidence="8">
    <location>
        <begin position="455"/>
        <end position="475"/>
    </location>
</feature>
<keyword evidence="7" id="KW-0175">Coiled coil</keyword>
<dbReference type="EMBL" id="JAVXUO010002244">
    <property type="protein sequence ID" value="KAK2975061.1"/>
    <property type="molecule type" value="Genomic_DNA"/>
</dbReference>
<dbReference type="GO" id="GO:0016020">
    <property type="term" value="C:membrane"/>
    <property type="evidence" value="ECO:0007669"/>
    <property type="project" value="UniProtKB-SubCell"/>
</dbReference>
<name>A0AA88UAQ4_9ASTE</name>
<dbReference type="InterPro" id="IPR029044">
    <property type="entry name" value="Nucleotide-diphossugar_trans"/>
</dbReference>
<comment type="caution">
    <text evidence="9">The sequence shown here is derived from an EMBL/GenBank/DDBJ whole genome shotgun (WGS) entry which is preliminary data.</text>
</comment>